<dbReference type="EMBL" id="SJPF01000004">
    <property type="protein sequence ID" value="TWT31917.1"/>
    <property type="molecule type" value="Genomic_DNA"/>
</dbReference>
<keyword evidence="1" id="KW-0732">Signal</keyword>
<keyword evidence="3" id="KW-1185">Reference proteome</keyword>
<accession>A0A5C5V292</accession>
<comment type="caution">
    <text evidence="2">The sequence shown here is derived from an EMBL/GenBank/DDBJ whole genome shotgun (WGS) entry which is preliminary data.</text>
</comment>
<organism evidence="2 3">
    <name type="scientific">Blastopirellula retiformator</name>
    <dbReference type="NCBI Taxonomy" id="2527970"/>
    <lineage>
        <taxon>Bacteria</taxon>
        <taxon>Pseudomonadati</taxon>
        <taxon>Planctomycetota</taxon>
        <taxon>Planctomycetia</taxon>
        <taxon>Pirellulales</taxon>
        <taxon>Pirellulaceae</taxon>
        <taxon>Blastopirellula</taxon>
    </lineage>
</organism>
<feature type="signal peptide" evidence="1">
    <location>
        <begin position="1"/>
        <end position="21"/>
    </location>
</feature>
<dbReference type="Proteomes" id="UP000318878">
    <property type="component" value="Unassembled WGS sequence"/>
</dbReference>
<dbReference type="OrthoDB" id="281767at2"/>
<feature type="chain" id="PRO_5023045934" evidence="1">
    <location>
        <begin position="22"/>
        <end position="180"/>
    </location>
</feature>
<dbReference type="AlphaFoldDB" id="A0A5C5V292"/>
<evidence type="ECO:0000256" key="1">
    <source>
        <dbReference type="SAM" id="SignalP"/>
    </source>
</evidence>
<gene>
    <name evidence="2" type="ORF">Enr8_38430</name>
</gene>
<proteinExistence type="predicted"/>
<name>A0A5C5V292_9BACT</name>
<protein>
    <submittedName>
        <fullName evidence="2">Uncharacterized protein</fullName>
    </submittedName>
</protein>
<dbReference type="PROSITE" id="PS51257">
    <property type="entry name" value="PROKAR_LIPOPROTEIN"/>
    <property type="match status" value="1"/>
</dbReference>
<evidence type="ECO:0000313" key="2">
    <source>
        <dbReference type="EMBL" id="TWT31917.1"/>
    </source>
</evidence>
<evidence type="ECO:0000313" key="3">
    <source>
        <dbReference type="Proteomes" id="UP000318878"/>
    </source>
</evidence>
<sequence length="180" mass="18933" precursor="true">MNGKAWSGLLGTLMFASLACAGGWGATSGYVGVADCGCAQPSTCGHGGLNCANVWDGYCAQKACGTQIQGRYHWFARPSACGCGPTCATGTCCDQYPMCDCQGPHFERVCEKCPSCLKMYKVRGYGYGSPGCTTCAPSSTRIIQLGYPTEYEVGPMPAAQIMPTREAKLVSPGYRSTLPN</sequence>
<dbReference type="RefSeq" id="WP_146434445.1">
    <property type="nucleotide sequence ID" value="NZ_SJPF01000004.1"/>
</dbReference>
<reference evidence="2 3" key="1">
    <citation type="submission" date="2019-02" db="EMBL/GenBank/DDBJ databases">
        <title>Deep-cultivation of Planctomycetes and their phenomic and genomic characterization uncovers novel biology.</title>
        <authorList>
            <person name="Wiegand S."/>
            <person name="Jogler M."/>
            <person name="Boedeker C."/>
            <person name="Pinto D."/>
            <person name="Vollmers J."/>
            <person name="Rivas-Marin E."/>
            <person name="Kohn T."/>
            <person name="Peeters S.H."/>
            <person name="Heuer A."/>
            <person name="Rast P."/>
            <person name="Oberbeckmann S."/>
            <person name="Bunk B."/>
            <person name="Jeske O."/>
            <person name="Meyerdierks A."/>
            <person name="Storesund J.E."/>
            <person name="Kallscheuer N."/>
            <person name="Luecker S."/>
            <person name="Lage O.M."/>
            <person name="Pohl T."/>
            <person name="Merkel B.J."/>
            <person name="Hornburger P."/>
            <person name="Mueller R.-W."/>
            <person name="Bruemmer F."/>
            <person name="Labrenz M."/>
            <person name="Spormann A.M."/>
            <person name="Op Den Camp H."/>
            <person name="Overmann J."/>
            <person name="Amann R."/>
            <person name="Jetten M.S.M."/>
            <person name="Mascher T."/>
            <person name="Medema M.H."/>
            <person name="Devos D.P."/>
            <person name="Kaster A.-K."/>
            <person name="Ovreas L."/>
            <person name="Rohde M."/>
            <person name="Galperin M.Y."/>
            <person name="Jogler C."/>
        </authorList>
    </citation>
    <scope>NUCLEOTIDE SEQUENCE [LARGE SCALE GENOMIC DNA]</scope>
    <source>
        <strain evidence="2 3">Enr8</strain>
    </source>
</reference>